<dbReference type="EMBL" id="AQHR01000106">
    <property type="protein sequence ID" value="EON75487.1"/>
    <property type="molecule type" value="Genomic_DNA"/>
</dbReference>
<dbReference type="GO" id="GO:0043565">
    <property type="term" value="F:sequence-specific DNA binding"/>
    <property type="evidence" value="ECO:0007669"/>
    <property type="project" value="InterPro"/>
</dbReference>
<dbReference type="GO" id="GO:0004803">
    <property type="term" value="F:transposase activity"/>
    <property type="evidence" value="ECO:0007669"/>
    <property type="project" value="InterPro"/>
</dbReference>
<comment type="caution">
    <text evidence="1">The sequence shown here is derived from an EMBL/GenBank/DDBJ whole genome shotgun (WGS) entry which is preliminary data.</text>
</comment>
<organism evidence="1 2">
    <name type="scientific">Lunatimonas lonarensis</name>
    <dbReference type="NCBI Taxonomy" id="1232681"/>
    <lineage>
        <taxon>Bacteria</taxon>
        <taxon>Pseudomonadati</taxon>
        <taxon>Bacteroidota</taxon>
        <taxon>Cytophagia</taxon>
        <taxon>Cytophagales</taxon>
        <taxon>Cyclobacteriaceae</taxon>
    </lineage>
</organism>
<proteinExistence type="predicted"/>
<gene>
    <name evidence="1" type="ORF">ADIS_4042</name>
</gene>
<evidence type="ECO:0000313" key="2">
    <source>
        <dbReference type="Proteomes" id="UP000013909"/>
    </source>
</evidence>
<protein>
    <submittedName>
        <fullName evidence="1">Mobile element protein</fullName>
    </submittedName>
</protein>
<dbReference type="InterPro" id="IPR010921">
    <property type="entry name" value="Trp_repressor/repl_initiator"/>
</dbReference>
<name>R7ZN32_9BACT</name>
<dbReference type="STRING" id="1232681.ADIS_4042"/>
<reference evidence="1 2" key="1">
    <citation type="submission" date="2013-02" db="EMBL/GenBank/DDBJ databases">
        <title>A novel strain isolated from Lonar lake, Maharashtra, India.</title>
        <authorList>
            <person name="Singh A."/>
        </authorList>
    </citation>
    <scope>NUCLEOTIDE SEQUENCE [LARGE SCALE GENOMIC DNA]</scope>
    <source>
        <strain evidence="1 2">AK24</strain>
    </source>
</reference>
<dbReference type="Gene3D" id="1.10.10.10">
    <property type="entry name" value="Winged helix-like DNA-binding domain superfamily/Winged helix DNA-binding domain"/>
    <property type="match status" value="1"/>
</dbReference>
<sequence length="112" mass="12761">MVPEVKLKKTFKFNLMSKQTRRKFSSEFKAKVALEAVKGQYTLAELSTKFDVSPVVISKWKGEFLENMSSVFDKGQSRKTDDDPVMDGLYAEIGKLKVENDFLKKSCKKLGI</sequence>
<dbReference type="SUPFAM" id="SSF48295">
    <property type="entry name" value="TrpR-like"/>
    <property type="match status" value="1"/>
</dbReference>
<evidence type="ECO:0000313" key="1">
    <source>
        <dbReference type="EMBL" id="EON75487.1"/>
    </source>
</evidence>
<dbReference type="Pfam" id="PF01527">
    <property type="entry name" value="HTH_Tnp_1"/>
    <property type="match status" value="1"/>
</dbReference>
<dbReference type="InterPro" id="IPR036388">
    <property type="entry name" value="WH-like_DNA-bd_sf"/>
</dbReference>
<dbReference type="InterPro" id="IPR002514">
    <property type="entry name" value="Transposase_8"/>
</dbReference>
<keyword evidence="2" id="KW-1185">Reference proteome</keyword>
<dbReference type="Proteomes" id="UP000013909">
    <property type="component" value="Unassembled WGS sequence"/>
</dbReference>
<dbReference type="GO" id="GO:0006313">
    <property type="term" value="P:DNA transposition"/>
    <property type="evidence" value="ECO:0007669"/>
    <property type="project" value="InterPro"/>
</dbReference>
<accession>R7ZN32</accession>
<dbReference type="AlphaFoldDB" id="R7ZN32"/>